<comment type="caution">
    <text evidence="2">The sequence shown here is derived from an EMBL/GenBank/DDBJ whole genome shotgun (WGS) entry which is preliminary data.</text>
</comment>
<dbReference type="SUPFAM" id="SSF55729">
    <property type="entry name" value="Acyl-CoA N-acyltransferases (Nat)"/>
    <property type="match status" value="1"/>
</dbReference>
<dbReference type="RefSeq" id="WP_189958960.1">
    <property type="nucleotide sequence ID" value="NZ_BMVG01000051.1"/>
</dbReference>
<evidence type="ECO:0000313" key="3">
    <source>
        <dbReference type="Proteomes" id="UP000655443"/>
    </source>
</evidence>
<feature type="domain" description="N-acetyltransferase" evidence="1">
    <location>
        <begin position="52"/>
        <end position="226"/>
    </location>
</feature>
<dbReference type="Gene3D" id="3.40.630.30">
    <property type="match status" value="1"/>
</dbReference>
<evidence type="ECO:0000313" key="2">
    <source>
        <dbReference type="EMBL" id="GHE14580.1"/>
    </source>
</evidence>
<protein>
    <recommendedName>
        <fullName evidence="1">N-acetyltransferase domain-containing protein</fullName>
    </recommendedName>
</protein>
<dbReference type="GO" id="GO:0016747">
    <property type="term" value="F:acyltransferase activity, transferring groups other than amino-acyl groups"/>
    <property type="evidence" value="ECO:0007669"/>
    <property type="project" value="InterPro"/>
</dbReference>
<proteinExistence type="predicted"/>
<dbReference type="CDD" id="cd04301">
    <property type="entry name" value="NAT_SF"/>
    <property type="match status" value="1"/>
</dbReference>
<gene>
    <name evidence="2" type="ORF">GCM10010339_85740</name>
</gene>
<dbReference type="PROSITE" id="PS51186">
    <property type="entry name" value="GNAT"/>
    <property type="match status" value="1"/>
</dbReference>
<keyword evidence="3" id="KW-1185">Reference proteome</keyword>
<dbReference type="Pfam" id="PF13508">
    <property type="entry name" value="Acetyltransf_7"/>
    <property type="match status" value="1"/>
</dbReference>
<dbReference type="AlphaFoldDB" id="A0A918YTE9"/>
<evidence type="ECO:0000259" key="1">
    <source>
        <dbReference type="PROSITE" id="PS51186"/>
    </source>
</evidence>
<accession>A0A918YTE9</accession>
<dbReference type="InterPro" id="IPR016181">
    <property type="entry name" value="Acyl_CoA_acyltransferase"/>
</dbReference>
<reference evidence="2" key="2">
    <citation type="submission" date="2020-09" db="EMBL/GenBank/DDBJ databases">
        <authorList>
            <person name="Sun Q."/>
            <person name="Ohkuma M."/>
        </authorList>
    </citation>
    <scope>NUCLEOTIDE SEQUENCE</scope>
    <source>
        <strain evidence="2">JCM 4714</strain>
    </source>
</reference>
<organism evidence="2 3">
    <name type="scientific">Streptomyces alanosinicus</name>
    <dbReference type="NCBI Taxonomy" id="68171"/>
    <lineage>
        <taxon>Bacteria</taxon>
        <taxon>Bacillati</taxon>
        <taxon>Actinomycetota</taxon>
        <taxon>Actinomycetes</taxon>
        <taxon>Kitasatosporales</taxon>
        <taxon>Streptomycetaceae</taxon>
        <taxon>Streptomyces</taxon>
    </lineage>
</organism>
<reference evidence="2" key="1">
    <citation type="journal article" date="2014" name="Int. J. Syst. Evol. Microbiol.">
        <title>Complete genome sequence of Corynebacterium casei LMG S-19264T (=DSM 44701T), isolated from a smear-ripened cheese.</title>
        <authorList>
            <consortium name="US DOE Joint Genome Institute (JGI-PGF)"/>
            <person name="Walter F."/>
            <person name="Albersmeier A."/>
            <person name="Kalinowski J."/>
            <person name="Ruckert C."/>
        </authorList>
    </citation>
    <scope>NUCLEOTIDE SEQUENCE</scope>
    <source>
        <strain evidence="2">JCM 4714</strain>
    </source>
</reference>
<dbReference type="InterPro" id="IPR000182">
    <property type="entry name" value="GNAT_dom"/>
</dbReference>
<dbReference type="Proteomes" id="UP000655443">
    <property type="component" value="Unassembled WGS sequence"/>
</dbReference>
<name>A0A918YTE9_9ACTN</name>
<dbReference type="EMBL" id="BMVG01000051">
    <property type="protein sequence ID" value="GHE14580.1"/>
    <property type="molecule type" value="Genomic_DNA"/>
</dbReference>
<sequence length="244" mass="25521">MAKKKTRKTGSSAGLARLTRQQVLDGVSGPDGVRIGFAVPEEAGAAAALLKAAADDLETGHLEALARGRCGTWLLDALAGGDLGEPLVRATAAGELQAAAAELSLPLVARDGDGQVTGALLGVPSGTVVSGLSRLPVSRQQILMSMLTFAKIKVIAVSEDARGRGIGAALLKRCVQLYEQVDYTLLFGEFDTGRELGPYYTRQGFNVLRPEQAIDVGTLLAGIPLHLGAGPGLTFFYRWRAPGR</sequence>